<organism evidence="3 4">
    <name type="scientific">Helianthus annuus</name>
    <name type="common">Common sunflower</name>
    <dbReference type="NCBI Taxonomy" id="4232"/>
    <lineage>
        <taxon>Eukaryota</taxon>
        <taxon>Viridiplantae</taxon>
        <taxon>Streptophyta</taxon>
        <taxon>Embryophyta</taxon>
        <taxon>Tracheophyta</taxon>
        <taxon>Spermatophyta</taxon>
        <taxon>Magnoliopsida</taxon>
        <taxon>eudicotyledons</taxon>
        <taxon>Gunneridae</taxon>
        <taxon>Pentapetalae</taxon>
        <taxon>asterids</taxon>
        <taxon>campanulids</taxon>
        <taxon>Asterales</taxon>
        <taxon>Asteraceae</taxon>
        <taxon>Asteroideae</taxon>
        <taxon>Heliantheae alliance</taxon>
        <taxon>Heliantheae</taxon>
        <taxon>Helianthus</taxon>
    </lineage>
</organism>
<evidence type="ECO:0000256" key="2">
    <source>
        <dbReference type="SAM" id="MobiDB-lite"/>
    </source>
</evidence>
<name>A0A9K3N3Z5_HELAN</name>
<reference evidence="3" key="1">
    <citation type="journal article" date="2017" name="Nature">
        <title>The sunflower genome provides insights into oil metabolism, flowering and Asterid evolution.</title>
        <authorList>
            <person name="Badouin H."/>
            <person name="Gouzy J."/>
            <person name="Grassa C.J."/>
            <person name="Murat F."/>
            <person name="Staton S.E."/>
            <person name="Cottret L."/>
            <person name="Lelandais-Briere C."/>
            <person name="Owens G.L."/>
            <person name="Carrere S."/>
            <person name="Mayjonade B."/>
            <person name="Legrand L."/>
            <person name="Gill N."/>
            <person name="Kane N.C."/>
            <person name="Bowers J.E."/>
            <person name="Hubner S."/>
            <person name="Bellec A."/>
            <person name="Berard A."/>
            <person name="Berges H."/>
            <person name="Blanchet N."/>
            <person name="Boniface M.C."/>
            <person name="Brunel D."/>
            <person name="Catrice O."/>
            <person name="Chaidir N."/>
            <person name="Claudel C."/>
            <person name="Donnadieu C."/>
            <person name="Faraut T."/>
            <person name="Fievet G."/>
            <person name="Helmstetter N."/>
            <person name="King M."/>
            <person name="Knapp S.J."/>
            <person name="Lai Z."/>
            <person name="Le Paslier M.C."/>
            <person name="Lippi Y."/>
            <person name="Lorenzon L."/>
            <person name="Mandel J.R."/>
            <person name="Marage G."/>
            <person name="Marchand G."/>
            <person name="Marquand E."/>
            <person name="Bret-Mestries E."/>
            <person name="Morien E."/>
            <person name="Nambeesan S."/>
            <person name="Nguyen T."/>
            <person name="Pegot-Espagnet P."/>
            <person name="Pouilly N."/>
            <person name="Raftis F."/>
            <person name="Sallet E."/>
            <person name="Schiex T."/>
            <person name="Thomas J."/>
            <person name="Vandecasteele C."/>
            <person name="Vares D."/>
            <person name="Vear F."/>
            <person name="Vautrin S."/>
            <person name="Crespi M."/>
            <person name="Mangin B."/>
            <person name="Burke J.M."/>
            <person name="Salse J."/>
            <person name="Munos S."/>
            <person name="Vincourt P."/>
            <person name="Rieseberg L.H."/>
            <person name="Langlade N.B."/>
        </authorList>
    </citation>
    <scope>NUCLEOTIDE SEQUENCE</scope>
    <source>
        <tissue evidence="3">Leaves</tissue>
    </source>
</reference>
<evidence type="ECO:0000313" key="4">
    <source>
        <dbReference type="Proteomes" id="UP000215914"/>
    </source>
</evidence>
<dbReference type="EMBL" id="MNCJ02000325">
    <property type="protein sequence ID" value="KAF5785915.1"/>
    <property type="molecule type" value="Genomic_DNA"/>
</dbReference>
<sequence length="158" mass="18725">MHYERAEWEKHRERLAAEAQLFEKAKAELANEKADFKKEKKSEEWGLPGVKLKLQESEDTLAEERCKWRPACERENQRMFAACTEITNLKARVEELTKSEADFKERYEGAKLHRERVEFLQVELEQKLIIKDKDMAGKDRETAELKSRLRESQEALEV</sequence>
<keyword evidence="4" id="KW-1185">Reference proteome</keyword>
<reference evidence="3" key="2">
    <citation type="submission" date="2020-06" db="EMBL/GenBank/DDBJ databases">
        <title>Helianthus annuus Genome sequencing and assembly Release 2.</title>
        <authorList>
            <person name="Gouzy J."/>
            <person name="Langlade N."/>
            <person name="Munos S."/>
        </authorList>
    </citation>
    <scope>NUCLEOTIDE SEQUENCE</scope>
    <source>
        <tissue evidence="3">Leaves</tissue>
    </source>
</reference>
<proteinExistence type="predicted"/>
<feature type="coiled-coil region" evidence="1">
    <location>
        <begin position="5"/>
        <end position="42"/>
    </location>
</feature>
<accession>A0A9K3N3Z5</accession>
<keyword evidence="1" id="KW-0175">Coiled coil</keyword>
<comment type="caution">
    <text evidence="3">The sequence shown here is derived from an EMBL/GenBank/DDBJ whole genome shotgun (WGS) entry which is preliminary data.</text>
</comment>
<dbReference type="AlphaFoldDB" id="A0A9K3N3Z5"/>
<protein>
    <submittedName>
        <fullName evidence="3">Uncharacterized protein</fullName>
    </submittedName>
</protein>
<dbReference type="Proteomes" id="UP000215914">
    <property type="component" value="Unassembled WGS sequence"/>
</dbReference>
<evidence type="ECO:0000256" key="1">
    <source>
        <dbReference type="SAM" id="Coils"/>
    </source>
</evidence>
<gene>
    <name evidence="3" type="ORF">HanXRQr2_Chr10g0434421</name>
</gene>
<dbReference type="Gramene" id="mRNA:HanXRQr2_Chr10g0434421">
    <property type="protein sequence ID" value="mRNA:HanXRQr2_Chr10g0434421"/>
    <property type="gene ID" value="HanXRQr2_Chr10g0434421"/>
</dbReference>
<feature type="region of interest" description="Disordered" evidence="2">
    <location>
        <begin position="139"/>
        <end position="158"/>
    </location>
</feature>
<evidence type="ECO:0000313" key="3">
    <source>
        <dbReference type="EMBL" id="KAF5785915.1"/>
    </source>
</evidence>